<dbReference type="AlphaFoldDB" id="A0A7U4LFZ0"/>
<feature type="signal peptide" evidence="7">
    <location>
        <begin position="1"/>
        <end position="19"/>
    </location>
</feature>
<dbReference type="SUPFAM" id="SSF48537">
    <property type="entry name" value="Phospholipase C/P1 nuclease"/>
    <property type="match status" value="1"/>
</dbReference>
<name>A0A7U4LFZ0_9SPHN</name>
<evidence type="ECO:0000256" key="5">
    <source>
        <dbReference type="ARBA" id="ARBA00023157"/>
    </source>
</evidence>
<evidence type="ECO:0008006" key="10">
    <source>
        <dbReference type="Google" id="ProtNLM"/>
    </source>
</evidence>
<protein>
    <recommendedName>
        <fullName evidence="10">Endonuclease</fullName>
    </recommendedName>
</protein>
<organism evidence="8 9">
    <name type="scientific">Sphingomonas hengshuiensis</name>
    <dbReference type="NCBI Taxonomy" id="1609977"/>
    <lineage>
        <taxon>Bacteria</taxon>
        <taxon>Pseudomonadati</taxon>
        <taxon>Pseudomonadota</taxon>
        <taxon>Alphaproteobacteria</taxon>
        <taxon>Sphingomonadales</taxon>
        <taxon>Sphingomonadaceae</taxon>
        <taxon>Sphingomonas</taxon>
    </lineage>
</organism>
<dbReference type="PANTHER" id="PTHR33146:SF26">
    <property type="entry name" value="ENDONUCLEASE 4"/>
    <property type="match status" value="1"/>
</dbReference>
<evidence type="ECO:0000256" key="6">
    <source>
        <dbReference type="ARBA" id="ARBA00023180"/>
    </source>
</evidence>
<keyword evidence="6" id="KW-0325">Glycoprotein</keyword>
<proteinExistence type="predicted"/>
<evidence type="ECO:0000256" key="2">
    <source>
        <dbReference type="ARBA" id="ARBA00022723"/>
    </source>
</evidence>
<dbReference type="CDD" id="cd11010">
    <property type="entry name" value="S1-P1_nuclease"/>
    <property type="match status" value="1"/>
</dbReference>
<accession>A0A7U4LFZ0</accession>
<dbReference type="Gene3D" id="1.10.575.10">
    <property type="entry name" value="P1 Nuclease"/>
    <property type="match status" value="1"/>
</dbReference>
<keyword evidence="5" id="KW-1015">Disulfide bond</keyword>
<evidence type="ECO:0000256" key="7">
    <source>
        <dbReference type="SAM" id="SignalP"/>
    </source>
</evidence>
<keyword evidence="9" id="KW-1185">Reference proteome</keyword>
<dbReference type="Pfam" id="PF02265">
    <property type="entry name" value="S1-P1_nuclease"/>
    <property type="match status" value="1"/>
</dbReference>
<dbReference type="Proteomes" id="UP000032300">
    <property type="component" value="Chromosome"/>
</dbReference>
<keyword evidence="4" id="KW-0378">Hydrolase</keyword>
<dbReference type="PANTHER" id="PTHR33146">
    <property type="entry name" value="ENDONUCLEASE 4"/>
    <property type="match status" value="1"/>
</dbReference>
<dbReference type="InterPro" id="IPR003154">
    <property type="entry name" value="S1/P1nuclease"/>
</dbReference>
<sequence>MRILLILAALFGLASPAQAYWEYGHETIAQIAYRNVTPDVRRAIDGLLAKSALLETPTCPARTIEQASVWADCVKTLGPRFSYAYNWHYQNVNVCKPFDLKPACPDGNCVSAQIERDVKLLKDKSVPIRERVMALSFLIHFVGDLHQPLHAGDRGDLGGNRVKAAYGIYAPERLNLHSIWDGLIAERAISTPPSLVRVYTAAEREAVVGGSVEDWSRDSWQVAHDVVYASALGDPCGPVPARAVLSEATIETLVAPARQELVKGGLRLARLLNESLG</sequence>
<dbReference type="GO" id="GO:0004519">
    <property type="term" value="F:endonuclease activity"/>
    <property type="evidence" value="ECO:0007669"/>
    <property type="project" value="UniProtKB-KW"/>
</dbReference>
<evidence type="ECO:0000256" key="3">
    <source>
        <dbReference type="ARBA" id="ARBA00022759"/>
    </source>
</evidence>
<gene>
    <name evidence="8" type="ORF">TS85_16345</name>
</gene>
<keyword evidence="1" id="KW-0540">Nuclease</keyword>
<dbReference type="GO" id="GO:0016788">
    <property type="term" value="F:hydrolase activity, acting on ester bonds"/>
    <property type="evidence" value="ECO:0007669"/>
    <property type="project" value="InterPro"/>
</dbReference>
<feature type="chain" id="PRO_5031311370" description="Endonuclease" evidence="7">
    <location>
        <begin position="20"/>
        <end position="277"/>
    </location>
</feature>
<evidence type="ECO:0000256" key="1">
    <source>
        <dbReference type="ARBA" id="ARBA00022722"/>
    </source>
</evidence>
<dbReference type="InterPro" id="IPR008947">
    <property type="entry name" value="PLipase_C/P1_nuclease_dom_sf"/>
</dbReference>
<keyword evidence="3" id="KW-0255">Endonuclease</keyword>
<dbReference type="KEGG" id="sphi:TS85_16345"/>
<evidence type="ECO:0000256" key="4">
    <source>
        <dbReference type="ARBA" id="ARBA00022801"/>
    </source>
</evidence>
<keyword evidence="2" id="KW-0479">Metal-binding</keyword>
<evidence type="ECO:0000313" key="8">
    <source>
        <dbReference type="EMBL" id="AJP73029.1"/>
    </source>
</evidence>
<dbReference type="GO" id="GO:0006308">
    <property type="term" value="P:DNA catabolic process"/>
    <property type="evidence" value="ECO:0007669"/>
    <property type="project" value="InterPro"/>
</dbReference>
<dbReference type="GO" id="GO:0003676">
    <property type="term" value="F:nucleic acid binding"/>
    <property type="evidence" value="ECO:0007669"/>
    <property type="project" value="InterPro"/>
</dbReference>
<dbReference type="OrthoDB" id="267579at2"/>
<dbReference type="EMBL" id="CP010836">
    <property type="protein sequence ID" value="AJP73029.1"/>
    <property type="molecule type" value="Genomic_DNA"/>
</dbReference>
<reference evidence="8 9" key="2">
    <citation type="submission" date="2015-02" db="EMBL/GenBank/DDBJ databases">
        <title>The complete genome of Sphingomonas hengshuiensis sp. WHSC-8 isolated from soil of Hengshui Lake.</title>
        <authorList>
            <person name="Wei S."/>
            <person name="Guo J."/>
            <person name="Su C."/>
            <person name="Wu R."/>
            <person name="Zhang Z."/>
            <person name="Liang K."/>
            <person name="Li H."/>
            <person name="Wang T."/>
            <person name="Liu H."/>
            <person name="Zhang C."/>
            <person name="Li Z."/>
            <person name="Wang Q."/>
            <person name="Meng J."/>
        </authorList>
    </citation>
    <scope>NUCLEOTIDE SEQUENCE [LARGE SCALE GENOMIC DNA]</scope>
    <source>
        <strain evidence="8 9">WHSC-8</strain>
    </source>
</reference>
<evidence type="ECO:0000313" key="9">
    <source>
        <dbReference type="Proteomes" id="UP000032300"/>
    </source>
</evidence>
<dbReference type="GO" id="GO:0046872">
    <property type="term" value="F:metal ion binding"/>
    <property type="evidence" value="ECO:0007669"/>
    <property type="project" value="UniProtKB-KW"/>
</dbReference>
<keyword evidence="7" id="KW-0732">Signal</keyword>
<reference evidence="8 9" key="1">
    <citation type="journal article" date="2015" name="Int. J. Syst. Evol. Microbiol.">
        <title>Sphingomonas hengshuiensis sp. nov., isolated from lake wetland.</title>
        <authorList>
            <person name="Wei S."/>
            <person name="Wang T."/>
            <person name="Liu H."/>
            <person name="Zhang C."/>
            <person name="Guo J."/>
            <person name="Wang Q."/>
            <person name="Liang K."/>
            <person name="Zhang Z."/>
        </authorList>
    </citation>
    <scope>NUCLEOTIDE SEQUENCE [LARGE SCALE GENOMIC DNA]</scope>
    <source>
        <strain evidence="8 9">WHSC-8</strain>
    </source>
</reference>